<dbReference type="InterPro" id="IPR014729">
    <property type="entry name" value="Rossmann-like_a/b/a_fold"/>
</dbReference>
<dbReference type="PATRIC" id="fig|1006006.8.peg.264"/>
<evidence type="ECO:0000313" key="3">
    <source>
        <dbReference type="Proteomes" id="UP000007812"/>
    </source>
</evidence>
<dbReference type="PANTHER" id="PTHR12196:SF2">
    <property type="entry name" value="DIPHTHINE--AMMONIA LIGASE"/>
    <property type="match status" value="1"/>
</dbReference>
<dbReference type="CDD" id="cd01994">
    <property type="entry name" value="AANH_PF0828-like"/>
    <property type="match status" value="1"/>
</dbReference>
<evidence type="ECO:0000313" key="2">
    <source>
        <dbReference type="EMBL" id="AEB94371.1"/>
    </source>
</evidence>
<dbReference type="NCBIfam" id="TIGR00290">
    <property type="entry name" value="MJ0570_dom"/>
    <property type="match status" value="1"/>
</dbReference>
<proteinExistence type="predicted"/>
<reference evidence="2 3" key="1">
    <citation type="journal article" date="2011" name="J. Bacteriol.">
        <title>Complete genome sequence of Metallosphaera cuprina, a metal sulfide-oxidizing archaeon from a hot spring.</title>
        <authorList>
            <person name="Liu L.J."/>
            <person name="You X.Y."/>
            <person name="Zheng H."/>
            <person name="Wang S."/>
            <person name="Jiang C.Y."/>
            <person name="Liu S.J."/>
        </authorList>
    </citation>
    <scope>NUCLEOTIDE SEQUENCE [LARGE SCALE GENOMIC DNA]</scope>
    <source>
        <strain evidence="2 3">Ar-4</strain>
    </source>
</reference>
<dbReference type="STRING" id="1006006.Mcup_0263"/>
<dbReference type="eggNOG" id="arCOG00035">
    <property type="taxonomic scope" value="Archaea"/>
</dbReference>
<dbReference type="HOGENOM" id="CLU_010289_0_2_2"/>
<dbReference type="GO" id="GO:0017183">
    <property type="term" value="P:protein histidyl modification to diphthamide"/>
    <property type="evidence" value="ECO:0007669"/>
    <property type="project" value="TreeGrafter"/>
</dbReference>
<gene>
    <name evidence="2" type="ordered locus">Mcup_0263</name>
</gene>
<keyword evidence="3" id="KW-1185">Reference proteome</keyword>
<dbReference type="PANTHER" id="PTHR12196">
    <property type="entry name" value="DOMAIN OF UNKNOWN FUNCTION 71 DUF71 -CONTAINING PROTEIN"/>
    <property type="match status" value="1"/>
</dbReference>
<dbReference type="Gene3D" id="3.90.1490.10">
    <property type="entry name" value="putative n-type atp pyrophosphatase, domain 2"/>
    <property type="match status" value="1"/>
</dbReference>
<dbReference type="AlphaFoldDB" id="F4FZ62"/>
<organism evidence="2 3">
    <name type="scientific">Metallosphaera cuprina (strain Ar-4)</name>
    <dbReference type="NCBI Taxonomy" id="1006006"/>
    <lineage>
        <taxon>Archaea</taxon>
        <taxon>Thermoproteota</taxon>
        <taxon>Thermoprotei</taxon>
        <taxon>Sulfolobales</taxon>
        <taxon>Sulfolobaceae</taxon>
        <taxon>Metallosphaera</taxon>
    </lineage>
</organism>
<name>F4FZ62_METCR</name>
<accession>F4FZ62</accession>
<dbReference type="InterPro" id="IPR002761">
    <property type="entry name" value="Diphthami_syn_dom"/>
</dbReference>
<dbReference type="InterPro" id="IPR030662">
    <property type="entry name" value="DPH6/MJ0570"/>
</dbReference>
<dbReference type="GO" id="GO:0017178">
    <property type="term" value="F:diphthine-ammonia ligase activity"/>
    <property type="evidence" value="ECO:0007669"/>
    <property type="project" value="TreeGrafter"/>
</dbReference>
<dbReference type="KEGG" id="mcn:Mcup_0263"/>
<evidence type="ECO:0000259" key="1">
    <source>
        <dbReference type="Pfam" id="PF01902"/>
    </source>
</evidence>
<protein>
    <submittedName>
        <fullName evidence="2">ATP binding protein</fullName>
    </submittedName>
</protein>
<dbReference type="Pfam" id="PF01902">
    <property type="entry name" value="Diphthami_syn_2"/>
    <property type="match status" value="1"/>
</dbReference>
<feature type="domain" description="Diphthamide synthase" evidence="1">
    <location>
        <begin position="1"/>
        <end position="180"/>
    </location>
</feature>
<dbReference type="SUPFAM" id="SSF52402">
    <property type="entry name" value="Adenine nucleotide alpha hydrolases-like"/>
    <property type="match status" value="1"/>
</dbReference>
<sequence>MFQYHNVSLTSYQAEVLGIQLVSVQSSGEKDLELLDLREALNKAKSLGARGIVTGALLSDYQRLNINMIAEELGLKVFSPLWRKDQEKYLRWLVRENYEFIITSASAMGFPFELIGKVITASDVEKIIDSSRKYKFNPAFEGGEAETFVLYAPLFKRKLIVEGKPIKLGEYEWEYRIERIR</sequence>
<dbReference type="Proteomes" id="UP000007812">
    <property type="component" value="Chromosome"/>
</dbReference>
<dbReference type="Gene3D" id="3.40.50.620">
    <property type="entry name" value="HUPs"/>
    <property type="match status" value="1"/>
</dbReference>
<dbReference type="EMBL" id="CP002656">
    <property type="protein sequence ID" value="AEB94371.1"/>
    <property type="molecule type" value="Genomic_DNA"/>
</dbReference>